<sequence length="164" mass="17697">MASITRISRKSSSRRRQSGAAAIEFAMLFMLFFTLFYALVTYAILFLLQSSFVFAASEGARAAIAVDPMAYGSSAQYASEGIASRVRHTVGNALTWLPQGVREHVLGAGNSKVVVDVVGSSLTVRVVYPNYNNNPVIPILNIPGYGPMLPMPLDLQGNARINLV</sequence>
<evidence type="ECO:0000256" key="1">
    <source>
        <dbReference type="SAM" id="Phobius"/>
    </source>
</evidence>
<comment type="caution">
    <text evidence="3">The sequence shown here is derived from an EMBL/GenBank/DDBJ whole genome shotgun (WGS) entry which is preliminary data.</text>
</comment>
<dbReference type="Proteomes" id="UP001617669">
    <property type="component" value="Unassembled WGS sequence"/>
</dbReference>
<dbReference type="RefSeq" id="WP_400879595.1">
    <property type="nucleotide sequence ID" value="NZ_JBIWXY010000001.1"/>
</dbReference>
<keyword evidence="4" id="KW-1185">Reference proteome</keyword>
<reference evidence="3 4" key="1">
    <citation type="submission" date="2024-11" db="EMBL/GenBank/DDBJ databases">
        <authorList>
            <person name="Kaparullina E.N."/>
            <person name="Delegan Y.A."/>
            <person name="Doronina N.V."/>
        </authorList>
    </citation>
    <scope>NUCLEOTIDE SEQUENCE [LARGE SCALE GENOMIC DNA]</scope>
    <source>
        <strain evidence="3 4">7sh_L</strain>
    </source>
</reference>
<evidence type="ECO:0000313" key="4">
    <source>
        <dbReference type="Proteomes" id="UP001617669"/>
    </source>
</evidence>
<protein>
    <submittedName>
        <fullName evidence="3">TadE/TadG family type IV pilus assembly protein</fullName>
    </submittedName>
</protein>
<accession>A0ABW8GJ26</accession>
<gene>
    <name evidence="3" type="ORF">ACIKP9_04005</name>
</gene>
<keyword evidence="1" id="KW-0812">Transmembrane</keyword>
<keyword evidence="1" id="KW-0472">Membrane</keyword>
<dbReference type="InterPro" id="IPR012495">
    <property type="entry name" value="TadE-like_dom"/>
</dbReference>
<proteinExistence type="predicted"/>
<evidence type="ECO:0000313" key="3">
    <source>
        <dbReference type="EMBL" id="MFJ5445382.1"/>
    </source>
</evidence>
<name>A0ABW8GJ26_9PROT</name>
<feature type="transmembrane region" description="Helical" evidence="1">
    <location>
        <begin position="21"/>
        <end position="48"/>
    </location>
</feature>
<dbReference type="Pfam" id="PF07811">
    <property type="entry name" value="TadE"/>
    <property type="match status" value="1"/>
</dbReference>
<keyword evidence="1" id="KW-1133">Transmembrane helix</keyword>
<feature type="domain" description="TadE-like" evidence="2">
    <location>
        <begin position="19"/>
        <end position="61"/>
    </location>
</feature>
<evidence type="ECO:0000259" key="2">
    <source>
        <dbReference type="Pfam" id="PF07811"/>
    </source>
</evidence>
<dbReference type="EMBL" id="JBIWXY010000001">
    <property type="protein sequence ID" value="MFJ5445382.1"/>
    <property type="molecule type" value="Genomic_DNA"/>
</dbReference>
<organism evidence="3 4">
    <name type="scientific">Methylobacillus methanolivorans</name>
    <dbReference type="NCBI Taxonomy" id="1848927"/>
    <lineage>
        <taxon>Bacteria</taxon>
        <taxon>Pseudomonadati</taxon>
        <taxon>Pseudomonadota</taxon>
        <taxon>Betaproteobacteria</taxon>
        <taxon>Nitrosomonadales</taxon>
        <taxon>Methylophilaceae</taxon>
        <taxon>Methylobacillus</taxon>
    </lineage>
</organism>